<accession>A0A6I7D382</accession>
<dbReference type="RefSeq" id="WP_160230214.1">
    <property type="nucleotide sequence ID" value="NZ_CP043925.1"/>
</dbReference>
<gene>
    <name evidence="1" type="ORF">F1325_07290</name>
</gene>
<evidence type="ECO:0000313" key="2">
    <source>
        <dbReference type="Proteomes" id="UP000464700"/>
    </source>
</evidence>
<keyword evidence="2" id="KW-1185">Reference proteome</keyword>
<proteinExistence type="predicted"/>
<dbReference type="AlphaFoldDB" id="A0A6I7D382"/>
<evidence type="ECO:0000313" key="1">
    <source>
        <dbReference type="EMBL" id="QHN10276.1"/>
    </source>
</evidence>
<name>A0A6I7D382_9GAMM</name>
<dbReference type="KEGG" id="pcol:F1325_07290"/>
<sequence>MSDEVNPSLNPTKAAYQLTLEMIKAGSFTSESHGGKRKASDVIEFFDAVRDRFIELGKK</sequence>
<protein>
    <submittedName>
        <fullName evidence="1">Uncharacterized protein</fullName>
    </submittedName>
</protein>
<organism evidence="1 2">
    <name type="scientific">Proteus columbae</name>
    <dbReference type="NCBI Taxonomy" id="1987580"/>
    <lineage>
        <taxon>Bacteria</taxon>
        <taxon>Pseudomonadati</taxon>
        <taxon>Pseudomonadota</taxon>
        <taxon>Gammaproteobacteria</taxon>
        <taxon>Enterobacterales</taxon>
        <taxon>Morganellaceae</taxon>
        <taxon>Proteus</taxon>
    </lineage>
</organism>
<dbReference type="EMBL" id="CP043925">
    <property type="protein sequence ID" value="QHN10276.1"/>
    <property type="molecule type" value="Genomic_DNA"/>
</dbReference>
<dbReference type="Proteomes" id="UP000464700">
    <property type="component" value="Chromosome"/>
</dbReference>
<reference evidence="1 2" key="1">
    <citation type="submission" date="2019-09" db="EMBL/GenBank/DDBJ databases">
        <title>Emergence of a chromosome-mediated tetracycline resistance gene in Proteus strain.</title>
        <authorList>
            <person name="He D."/>
            <person name="Wang L."/>
        </authorList>
    </citation>
    <scope>NUCLEOTIDE SEQUENCE [LARGE SCALE GENOMIC DNA]</scope>
    <source>
        <strain evidence="1 2">T60</strain>
    </source>
</reference>